<accession>W4FAS9</accession>
<reference evidence="1" key="1">
    <citation type="submission" date="2013-12" db="EMBL/GenBank/DDBJ databases">
        <title>The Genome Sequence of Aphanomyces astaci APO3.</title>
        <authorList>
            <consortium name="The Broad Institute Genomics Platform"/>
            <person name="Russ C."/>
            <person name="Tyler B."/>
            <person name="van West P."/>
            <person name="Dieguez-Uribeondo J."/>
            <person name="Young S.K."/>
            <person name="Zeng Q."/>
            <person name="Gargeya S."/>
            <person name="Fitzgerald M."/>
            <person name="Abouelleil A."/>
            <person name="Alvarado L."/>
            <person name="Chapman S.B."/>
            <person name="Gainer-Dewar J."/>
            <person name="Goldberg J."/>
            <person name="Griggs A."/>
            <person name="Gujja S."/>
            <person name="Hansen M."/>
            <person name="Howarth C."/>
            <person name="Imamovic A."/>
            <person name="Ireland A."/>
            <person name="Larimer J."/>
            <person name="McCowan C."/>
            <person name="Murphy C."/>
            <person name="Pearson M."/>
            <person name="Poon T.W."/>
            <person name="Priest M."/>
            <person name="Roberts A."/>
            <person name="Saif S."/>
            <person name="Shea T."/>
            <person name="Sykes S."/>
            <person name="Wortman J."/>
            <person name="Nusbaum C."/>
            <person name="Birren B."/>
        </authorList>
    </citation>
    <scope>NUCLEOTIDE SEQUENCE [LARGE SCALE GENOMIC DNA]</scope>
    <source>
        <strain evidence="1">APO3</strain>
    </source>
</reference>
<evidence type="ECO:0000313" key="1">
    <source>
        <dbReference type="EMBL" id="ETV64547.1"/>
    </source>
</evidence>
<dbReference type="AlphaFoldDB" id="W4FAS9"/>
<feature type="non-terminal residue" evidence="1">
    <location>
        <position position="70"/>
    </location>
</feature>
<dbReference type="RefSeq" id="XP_009845971.1">
    <property type="nucleotide sequence ID" value="XM_009847669.1"/>
</dbReference>
<dbReference type="VEuPathDB" id="FungiDB:H257_18576"/>
<dbReference type="OrthoDB" id="96973at2759"/>
<gene>
    <name evidence="1" type="ORF">H257_18576</name>
</gene>
<organism evidence="1">
    <name type="scientific">Aphanomyces astaci</name>
    <name type="common">Crayfish plague agent</name>
    <dbReference type="NCBI Taxonomy" id="112090"/>
    <lineage>
        <taxon>Eukaryota</taxon>
        <taxon>Sar</taxon>
        <taxon>Stramenopiles</taxon>
        <taxon>Oomycota</taxon>
        <taxon>Saprolegniomycetes</taxon>
        <taxon>Saprolegniales</taxon>
        <taxon>Verrucalvaceae</taxon>
        <taxon>Aphanomyces</taxon>
    </lineage>
</organism>
<dbReference type="EMBL" id="KI913292">
    <property type="protein sequence ID" value="ETV64547.1"/>
    <property type="molecule type" value="Genomic_DNA"/>
</dbReference>
<protein>
    <submittedName>
        <fullName evidence="1">Uncharacterized protein</fullName>
    </submittedName>
</protein>
<proteinExistence type="predicted"/>
<sequence length="70" mass="7805">MHFTWKPGISKLGHPPPKLPHKHQALALALHYYTAACEHKTLCEIFGVPPSTFEIALRKAEVAPSGYLQE</sequence>
<dbReference type="GeneID" id="20820572"/>
<name>W4FAS9_APHAT</name>